<keyword evidence="4 6" id="KW-0808">Transferase</keyword>
<dbReference type="GO" id="GO:0004400">
    <property type="term" value="F:histidinol-phosphate transaminase activity"/>
    <property type="evidence" value="ECO:0007669"/>
    <property type="project" value="UniProtKB-EC"/>
</dbReference>
<dbReference type="InterPro" id="IPR001917">
    <property type="entry name" value="Aminotrans_II_pyridoxalP_BS"/>
</dbReference>
<dbReference type="Pfam" id="PF00155">
    <property type="entry name" value="Aminotran_1_2"/>
    <property type="match status" value="1"/>
</dbReference>
<accession>A0ABV3JR76</accession>
<dbReference type="HAMAP" id="MF_01023">
    <property type="entry name" value="HisC_aminotrans_2"/>
    <property type="match status" value="1"/>
</dbReference>
<evidence type="ECO:0000256" key="6">
    <source>
        <dbReference type="HAMAP-Rule" id="MF_01513"/>
    </source>
</evidence>
<evidence type="ECO:0000256" key="5">
    <source>
        <dbReference type="ARBA" id="ARBA00022898"/>
    </source>
</evidence>
<dbReference type="HAMAP" id="MF_01513">
    <property type="entry name" value="Phe_aminotrans_2"/>
    <property type="match status" value="1"/>
</dbReference>
<evidence type="ECO:0000256" key="3">
    <source>
        <dbReference type="ARBA" id="ARBA00022576"/>
    </source>
</evidence>
<comment type="catalytic activity">
    <reaction evidence="6">
        <text>an aromatic L-alpha-amino acid + 2-oxoglutarate = an aromatic oxo-acid + L-glutamate</text>
        <dbReference type="Rhea" id="RHEA:17533"/>
        <dbReference type="ChEBI" id="CHEBI:16810"/>
        <dbReference type="ChEBI" id="CHEBI:29985"/>
        <dbReference type="ChEBI" id="CHEBI:73309"/>
        <dbReference type="ChEBI" id="CHEBI:84824"/>
        <dbReference type="EC" id="2.6.1.57"/>
    </reaction>
</comment>
<dbReference type="PROSITE" id="PS00599">
    <property type="entry name" value="AA_TRANSFER_CLASS_2"/>
    <property type="match status" value="1"/>
</dbReference>
<dbReference type="NCBIfam" id="NF002878">
    <property type="entry name" value="PRK03321.1"/>
    <property type="match status" value="1"/>
</dbReference>
<dbReference type="InterPro" id="IPR015421">
    <property type="entry name" value="PyrdxlP-dep_Trfase_major"/>
</dbReference>
<dbReference type="InterPro" id="IPR015424">
    <property type="entry name" value="PyrdxlP-dep_Trfase"/>
</dbReference>
<dbReference type="EMBL" id="JBFATE010000036">
    <property type="protein sequence ID" value="MEV5250098.1"/>
    <property type="molecule type" value="Genomic_DNA"/>
</dbReference>
<evidence type="ECO:0000256" key="1">
    <source>
        <dbReference type="ARBA" id="ARBA00001933"/>
    </source>
</evidence>
<dbReference type="InterPro" id="IPR024892">
    <property type="entry name" value="ArAT"/>
</dbReference>
<dbReference type="SUPFAM" id="SSF53383">
    <property type="entry name" value="PLP-dependent transferases"/>
    <property type="match status" value="1"/>
</dbReference>
<protein>
    <recommendedName>
        <fullName evidence="6">Aromatic amino acid aminotransferase</fullName>
        <shortName evidence="6">ArAT</shortName>
        <ecNumber evidence="6">2.6.1.57</ecNumber>
    </recommendedName>
</protein>
<comment type="similarity">
    <text evidence="6">Belongs to the class-II pyridoxal-phosphate-dependent aminotransferase family.</text>
</comment>
<dbReference type="CDD" id="cd00609">
    <property type="entry name" value="AAT_like"/>
    <property type="match status" value="1"/>
</dbReference>
<dbReference type="PANTHER" id="PTHR43643:SF3">
    <property type="entry name" value="HISTIDINOL-PHOSPHATE AMINOTRANSFERASE"/>
    <property type="match status" value="1"/>
</dbReference>
<feature type="domain" description="Aminotransferase class I/classII large" evidence="7">
    <location>
        <begin position="43"/>
        <end position="359"/>
    </location>
</feature>
<dbReference type="Gene3D" id="3.90.1150.10">
    <property type="entry name" value="Aspartate Aminotransferase, domain 1"/>
    <property type="match status" value="1"/>
</dbReference>
<dbReference type="PANTHER" id="PTHR43643">
    <property type="entry name" value="HISTIDINOL-PHOSPHATE AMINOTRANSFERASE 2"/>
    <property type="match status" value="1"/>
</dbReference>
<evidence type="ECO:0000256" key="2">
    <source>
        <dbReference type="ARBA" id="ARBA00011738"/>
    </source>
</evidence>
<name>A0ABV3JR76_9ACTN</name>
<comment type="function">
    <text evidence="6">Aminotransferase that catalyzes the conversion of aromatic amino acids and 2-oxoglutarate into corresponding aromatic oxo acids and L-glutamate.</text>
</comment>
<dbReference type="NCBIfam" id="TIGR01141">
    <property type="entry name" value="hisC"/>
    <property type="match status" value="1"/>
</dbReference>
<evidence type="ECO:0000256" key="4">
    <source>
        <dbReference type="ARBA" id="ARBA00022679"/>
    </source>
</evidence>
<sequence length="369" mass="39271">MSAPPAPAVRLPAPMPRIRSALDKLVSFRQSEPARSPEGRFFPLAANESPYEPAPAVVRAIHEAALGVNRYPDHTCADLISEISARFAVPEDTVAVGCGSVGVTQMLLEAVAEPGTEVLYAWRSFEAYPILTRLSGAARVEVPLKDGVHDLDAMAAAVTDRTRLIFVCNPNNPTGTVLHRSALETFLDRVPADCLVVLDEAYIEYVRDDEAADGLTLLPGRPNVVVLRTFSKAYGLAGLRIGFAVGHPAVADALRKACLPFSVNGLAQAAAIAALREREALRARVENTVAERERVHRTLTGQGWDVTPSSANFLWLGLGERTGDFAGHCASAGVALRSFAGEGVRVSVGSPADNDAFLAAAASFRPKRG</sequence>
<reference evidence="8 9" key="1">
    <citation type="submission" date="2024-06" db="EMBL/GenBank/DDBJ databases">
        <title>The Natural Products Discovery Center: Release of the First 8490 Sequenced Strains for Exploring Actinobacteria Biosynthetic Diversity.</title>
        <authorList>
            <person name="Kalkreuter E."/>
            <person name="Kautsar S.A."/>
            <person name="Yang D."/>
            <person name="Bader C.D."/>
            <person name="Teijaro C.N."/>
            <person name="Fluegel L."/>
            <person name="Davis C.M."/>
            <person name="Simpson J.R."/>
            <person name="Lauterbach L."/>
            <person name="Steele A.D."/>
            <person name="Gui C."/>
            <person name="Meng S."/>
            <person name="Li G."/>
            <person name="Viehrig K."/>
            <person name="Ye F."/>
            <person name="Su P."/>
            <person name="Kiefer A.F."/>
            <person name="Nichols A."/>
            <person name="Cepeda A.J."/>
            <person name="Yan W."/>
            <person name="Fan B."/>
            <person name="Jiang Y."/>
            <person name="Adhikari A."/>
            <person name="Zheng C.-J."/>
            <person name="Schuster L."/>
            <person name="Cowan T.M."/>
            <person name="Smanski M.J."/>
            <person name="Chevrette M.G."/>
            <person name="De Carvalho L.P.S."/>
            <person name="Shen B."/>
        </authorList>
    </citation>
    <scope>NUCLEOTIDE SEQUENCE [LARGE SCALE GENOMIC DNA]</scope>
    <source>
        <strain evidence="8 9">NPDC052768</strain>
    </source>
</reference>
<dbReference type="Gene3D" id="3.40.640.10">
    <property type="entry name" value="Type I PLP-dependent aspartate aminotransferase-like (Major domain)"/>
    <property type="match status" value="1"/>
</dbReference>
<keyword evidence="9" id="KW-1185">Reference proteome</keyword>
<evidence type="ECO:0000259" key="7">
    <source>
        <dbReference type="Pfam" id="PF00155"/>
    </source>
</evidence>
<dbReference type="EC" id="2.6.1.57" evidence="6"/>
<comment type="caution">
    <text evidence="8">The sequence shown here is derived from an EMBL/GenBank/DDBJ whole genome shotgun (WGS) entry which is preliminary data.</text>
</comment>
<dbReference type="Proteomes" id="UP001552527">
    <property type="component" value="Unassembled WGS sequence"/>
</dbReference>
<evidence type="ECO:0000313" key="8">
    <source>
        <dbReference type="EMBL" id="MEV5250098.1"/>
    </source>
</evidence>
<dbReference type="InterPro" id="IPR050106">
    <property type="entry name" value="HistidinolP_aminotransfase"/>
</dbReference>
<dbReference type="InterPro" id="IPR005861">
    <property type="entry name" value="HisP_aminotrans"/>
</dbReference>
<gene>
    <name evidence="8" type="primary">hisC</name>
    <name evidence="6" type="synonym">pat</name>
    <name evidence="8" type="ORF">AB0K95_33350</name>
</gene>
<comment type="cofactor">
    <cofactor evidence="1 6">
        <name>pyridoxal 5'-phosphate</name>
        <dbReference type="ChEBI" id="CHEBI:597326"/>
    </cofactor>
</comment>
<organism evidence="8 9">
    <name type="scientific">Streptomyces werraensis</name>
    <dbReference type="NCBI Taxonomy" id="68284"/>
    <lineage>
        <taxon>Bacteria</taxon>
        <taxon>Bacillati</taxon>
        <taxon>Actinomycetota</taxon>
        <taxon>Actinomycetes</taxon>
        <taxon>Kitasatosporales</taxon>
        <taxon>Streptomycetaceae</taxon>
        <taxon>Streptomyces</taxon>
    </lineage>
</organism>
<keyword evidence="5 6" id="KW-0663">Pyridoxal phosphate</keyword>
<dbReference type="InterPro" id="IPR004839">
    <property type="entry name" value="Aminotransferase_I/II_large"/>
</dbReference>
<comment type="subunit">
    <text evidence="2 6">Homodimer.</text>
</comment>
<dbReference type="InterPro" id="IPR015422">
    <property type="entry name" value="PyrdxlP-dep_Trfase_small"/>
</dbReference>
<evidence type="ECO:0000313" key="9">
    <source>
        <dbReference type="Proteomes" id="UP001552527"/>
    </source>
</evidence>
<dbReference type="RefSeq" id="WP_364027965.1">
    <property type="nucleotide sequence ID" value="NZ_JBFATD010000042.1"/>
</dbReference>
<feature type="modified residue" description="N6-(pyridoxal phosphate)lysine" evidence="6">
    <location>
        <position position="232"/>
    </location>
</feature>
<keyword evidence="3 6" id="KW-0032">Aminotransferase</keyword>
<proteinExistence type="inferred from homology"/>